<dbReference type="OrthoDB" id="10045355at2759"/>
<name>A0A9P0CY75_9CUCU</name>
<organism evidence="1 2">
    <name type="scientific">Psylliodes chrysocephalus</name>
    <dbReference type="NCBI Taxonomy" id="3402493"/>
    <lineage>
        <taxon>Eukaryota</taxon>
        <taxon>Metazoa</taxon>
        <taxon>Ecdysozoa</taxon>
        <taxon>Arthropoda</taxon>
        <taxon>Hexapoda</taxon>
        <taxon>Insecta</taxon>
        <taxon>Pterygota</taxon>
        <taxon>Neoptera</taxon>
        <taxon>Endopterygota</taxon>
        <taxon>Coleoptera</taxon>
        <taxon>Polyphaga</taxon>
        <taxon>Cucujiformia</taxon>
        <taxon>Chrysomeloidea</taxon>
        <taxon>Chrysomelidae</taxon>
        <taxon>Galerucinae</taxon>
        <taxon>Alticini</taxon>
        <taxon>Psylliodes</taxon>
    </lineage>
</organism>
<accession>A0A9P0CY75</accession>
<evidence type="ECO:0000313" key="2">
    <source>
        <dbReference type="Proteomes" id="UP001153636"/>
    </source>
</evidence>
<proteinExistence type="predicted"/>
<keyword evidence="2" id="KW-1185">Reference proteome</keyword>
<sequence length="792" mass="91168">MAYIEDANCTRIDHVIFEILDSRTAIQLYLFPSLVPPKGRTKLPNKTHWKPSVVECRESLILHVKIPGDIAEAKKKELILCMRFYKDINGLRKQYSYDHSNPENISKNQGDNNAKDRVDANDGCLKTCSTSQTSVDNTGDNAYGDKHFINNADECHSLIVEFVSKLYSNPSFSRNLVQYVIDNTKELVDSIFTLLNKKLVHLQESNDIKARLDTIFVDINQSFTTLKSEFLRLKYFEAKDTYIHPEPFYIGQRSYLTHIDSAGAPDISIRKAEGQKICITQRFKKFLELPGVYSTIMKYINDETSQEQNIISSIYQGNLWKEVQNKFPQKIVFPILLFFDDFEPCNPLGSRAGIYKIGAVYVYLACIPPQYASLLENIFLGQLFFSSDRLAYGNFKVFIELIDNLLHLENEGIIICTEEGNQHVYFTLLLILGDNLGLNSILGFSESFNSDYFCRLCIINKNTSKVEVNQDNLIPHTLENYELDSSMLSRGVKEVFFQTDLGNPMPQIKADQLKKNHLIMSASEMLSLSAYFGILVGDLIREDEPAWNFYTIIEMLEILLSSSFSPKLLDYLELLLKEHHTLLCKLFNEHLRPKYHLLLHYPRLIREVDPPRHIWCMRYEAYHKLLKSTANVVTCKKNLLLTLFIKDSLRFSYRLTIKKGFSDDVEFGPTSSNLQVLNENCNFIENLNAGAFTVPWIRINNVFLKICFALQVSDNEVVPVFGQIKHIVLNEDKVVLVLSELQTVGFINKMQAFEILFNRNTNLQSYYYKNLPNLCPYNIHYSGDGRIVICVI</sequence>
<protein>
    <submittedName>
        <fullName evidence="1">Uncharacterized protein</fullName>
    </submittedName>
</protein>
<dbReference type="EMBL" id="OV651814">
    <property type="protein sequence ID" value="CAH1106862.1"/>
    <property type="molecule type" value="Genomic_DNA"/>
</dbReference>
<reference evidence="1" key="1">
    <citation type="submission" date="2022-01" db="EMBL/GenBank/DDBJ databases">
        <authorList>
            <person name="King R."/>
        </authorList>
    </citation>
    <scope>NUCLEOTIDE SEQUENCE</scope>
</reference>
<dbReference type="Proteomes" id="UP001153636">
    <property type="component" value="Chromosome 2"/>
</dbReference>
<gene>
    <name evidence="1" type="ORF">PSYICH_LOCUS7094</name>
</gene>
<dbReference type="AlphaFoldDB" id="A0A9P0CY75"/>
<evidence type="ECO:0000313" key="1">
    <source>
        <dbReference type="EMBL" id="CAH1106862.1"/>
    </source>
</evidence>